<evidence type="ECO:0000313" key="1">
    <source>
        <dbReference type="EMBL" id="ATC63300.1"/>
    </source>
</evidence>
<dbReference type="AlphaFoldDB" id="A0A290Q800"/>
<gene>
    <name evidence="1" type="ORF">CMV30_04650</name>
</gene>
<sequence>MPSSAACTPGSVCNARFTSAADPGIINISTGVSVALLDPPPAVNCPAAAPLTTNFSKVTSAASSFFSGAACATAADNKTSHRACFLKLIPPAYVFFAFSGCVTRPPPKSHRP</sequence>
<dbReference type="KEGG" id="vbh:CMV30_04650"/>
<dbReference type="Proteomes" id="UP000217265">
    <property type="component" value="Chromosome"/>
</dbReference>
<organism evidence="1 2">
    <name type="scientific">Nibricoccus aquaticus</name>
    <dbReference type="NCBI Taxonomy" id="2576891"/>
    <lineage>
        <taxon>Bacteria</taxon>
        <taxon>Pseudomonadati</taxon>
        <taxon>Verrucomicrobiota</taxon>
        <taxon>Opitutia</taxon>
        <taxon>Opitutales</taxon>
        <taxon>Opitutaceae</taxon>
        <taxon>Nibricoccus</taxon>
    </lineage>
</organism>
<keyword evidence="2" id="KW-1185">Reference proteome</keyword>
<proteinExistence type="predicted"/>
<accession>A0A290Q800</accession>
<dbReference type="EMBL" id="CP023344">
    <property type="protein sequence ID" value="ATC63300.1"/>
    <property type="molecule type" value="Genomic_DNA"/>
</dbReference>
<reference evidence="1 2" key="1">
    <citation type="submission" date="2017-09" db="EMBL/GenBank/DDBJ databases">
        <title>Complete genome sequence of Verrucomicrobial strain HZ-65, isolated from freshwater.</title>
        <authorList>
            <person name="Choi A."/>
        </authorList>
    </citation>
    <scope>NUCLEOTIDE SEQUENCE [LARGE SCALE GENOMIC DNA]</scope>
    <source>
        <strain evidence="1 2">HZ-65</strain>
    </source>
</reference>
<evidence type="ECO:0000313" key="2">
    <source>
        <dbReference type="Proteomes" id="UP000217265"/>
    </source>
</evidence>
<protein>
    <submittedName>
        <fullName evidence="1">Uncharacterized protein</fullName>
    </submittedName>
</protein>
<name>A0A290Q800_9BACT</name>